<accession>A0A5P0YV78</accession>
<dbReference type="EMBL" id="VJYK02000212">
    <property type="protein sequence ID" value="MQS03870.1"/>
    <property type="molecule type" value="Genomic_DNA"/>
</dbReference>
<feature type="transmembrane region" description="Helical" evidence="1">
    <location>
        <begin position="132"/>
        <end position="154"/>
    </location>
</feature>
<evidence type="ECO:0000313" key="6">
    <source>
        <dbReference type="Proteomes" id="UP000517765"/>
    </source>
</evidence>
<feature type="domain" description="Putative sensor" evidence="2">
    <location>
        <begin position="31"/>
        <end position="214"/>
    </location>
</feature>
<feature type="transmembrane region" description="Helical" evidence="1">
    <location>
        <begin position="58"/>
        <end position="77"/>
    </location>
</feature>
<dbReference type="Pfam" id="PF13796">
    <property type="entry name" value="Sensor"/>
    <property type="match status" value="1"/>
</dbReference>
<keyword evidence="1" id="KW-1133">Transmembrane helix</keyword>
<protein>
    <submittedName>
        <fullName evidence="3">Sensor domain-containing protein</fullName>
    </submittedName>
</protein>
<keyword evidence="1" id="KW-0472">Membrane</keyword>
<reference evidence="6" key="2">
    <citation type="submission" date="2020-05" db="EMBL/GenBank/DDBJ databases">
        <title>Classification of alakaliphilic streptomycetes isolated from an alkaline soil next to Lonar Crater, India and a proposal for the recognition of Streptomyces alkaliterrae sp. nov.</title>
        <authorList>
            <person name="Golinska P."/>
        </authorList>
    </citation>
    <scope>NUCLEOTIDE SEQUENCE [LARGE SCALE GENOMIC DNA]</scope>
    <source>
        <strain evidence="6">OF8</strain>
    </source>
</reference>
<evidence type="ECO:0000256" key="1">
    <source>
        <dbReference type="SAM" id="Phobius"/>
    </source>
</evidence>
<reference evidence="3" key="3">
    <citation type="journal article" name="Syst. Appl. Microbiol.">
        <title>Streptomyces alkaliterrae sp. nov., isolated from an alkaline soil, and emended descriptions of Streptomyces alkaliphilus, Streptomyces calidiresistens and Streptomyces durbertensis.</title>
        <authorList>
            <person name="Swiecimska M."/>
            <person name="Golinska P."/>
            <person name="Nouioui I."/>
            <person name="Wypij M."/>
            <person name="Rai M."/>
            <person name="Sangal V."/>
            <person name="Goodfellow M."/>
        </authorList>
    </citation>
    <scope>NUCLEOTIDE SEQUENCE</scope>
    <source>
        <strain evidence="3">OF8</strain>
    </source>
</reference>
<dbReference type="RefSeq" id="WP_143649436.1">
    <property type="nucleotide sequence ID" value="NZ_JABJXA010000104.1"/>
</dbReference>
<dbReference type="Proteomes" id="UP000517765">
    <property type="component" value="Unassembled WGS sequence"/>
</dbReference>
<evidence type="ECO:0000259" key="2">
    <source>
        <dbReference type="Pfam" id="PF13796"/>
    </source>
</evidence>
<comment type="caution">
    <text evidence="4">The sequence shown here is derived from an EMBL/GenBank/DDBJ whole genome shotgun (WGS) entry which is preliminary data.</text>
</comment>
<feature type="transmembrane region" description="Helical" evidence="1">
    <location>
        <begin position="29"/>
        <end position="52"/>
    </location>
</feature>
<feature type="transmembrane region" description="Helical" evidence="1">
    <location>
        <begin position="181"/>
        <end position="202"/>
    </location>
</feature>
<dbReference type="OrthoDB" id="4198152at2"/>
<name>A0A5P0YV78_9ACTN</name>
<keyword evidence="5" id="KW-1185">Reference proteome</keyword>
<gene>
    <name evidence="4" type="ORF">FNX44_018720</name>
    <name evidence="3" type="ORF">H3147_17200</name>
</gene>
<evidence type="ECO:0000313" key="5">
    <source>
        <dbReference type="Proteomes" id="UP000320857"/>
    </source>
</evidence>
<keyword evidence="1" id="KW-0812">Transmembrane</keyword>
<evidence type="ECO:0000313" key="3">
    <source>
        <dbReference type="EMBL" id="MBB1260552.1"/>
    </source>
</evidence>
<dbReference type="EMBL" id="JABJXA010000104">
    <property type="protein sequence ID" value="MBB1260552.1"/>
    <property type="molecule type" value="Genomic_DNA"/>
</dbReference>
<reference evidence="4 5" key="1">
    <citation type="submission" date="2019-10" db="EMBL/GenBank/DDBJ databases">
        <title>Streptomyces sp. nov., a novel actinobacterium isolated from alkaline environment.</title>
        <authorList>
            <person name="Golinska P."/>
        </authorList>
    </citation>
    <scope>NUCLEOTIDE SEQUENCE [LARGE SCALE GENOMIC DNA]</scope>
    <source>
        <strain evidence="4 5">OF1</strain>
    </source>
</reference>
<dbReference type="AlphaFoldDB" id="A0A5P0YV78"/>
<sequence length="226" mass="23944">MAETTAFAGTAPHVRTRAASPPGRFWRDVAYLLGGLPIGIAAFVLALTGFTFGVGTVVVWIGLPVLAGTLIVARWFAATERWRVASTTGRPLPAPVYRRVAGDGPARHLRLLLDPQAWRDLLHMVLAFPLRVVGFVVAMVWTVGGAGGLTYALWSWSLPRGEDNEGLAELMFGTSSRLVEMGLHTGIGVALLLTAVPVLRALTATQAGLARVLLTTPEAGPMGSAR</sequence>
<dbReference type="InterPro" id="IPR025828">
    <property type="entry name" value="Put_sensor_dom"/>
</dbReference>
<proteinExistence type="predicted"/>
<evidence type="ECO:0000313" key="4">
    <source>
        <dbReference type="EMBL" id="MQS03870.1"/>
    </source>
</evidence>
<dbReference type="Proteomes" id="UP000320857">
    <property type="component" value="Unassembled WGS sequence"/>
</dbReference>
<organism evidence="4 5">
    <name type="scientific">Streptomyces alkaliterrae</name>
    <dbReference type="NCBI Taxonomy" id="2213162"/>
    <lineage>
        <taxon>Bacteria</taxon>
        <taxon>Bacillati</taxon>
        <taxon>Actinomycetota</taxon>
        <taxon>Actinomycetes</taxon>
        <taxon>Kitasatosporales</taxon>
        <taxon>Streptomycetaceae</taxon>
        <taxon>Streptomyces</taxon>
    </lineage>
</organism>